<dbReference type="EMBL" id="FUWH01000005">
    <property type="protein sequence ID" value="SJZ88756.1"/>
    <property type="molecule type" value="Genomic_DNA"/>
</dbReference>
<evidence type="ECO:0000313" key="9">
    <source>
        <dbReference type="EMBL" id="SJZ88756.1"/>
    </source>
</evidence>
<evidence type="ECO:0000256" key="7">
    <source>
        <dbReference type="SAM" id="Phobius"/>
    </source>
</evidence>
<dbReference type="GO" id="GO:0051539">
    <property type="term" value="F:4 iron, 4 sulfur cluster binding"/>
    <property type="evidence" value="ECO:0007669"/>
    <property type="project" value="UniProtKB-KW"/>
</dbReference>
<feature type="transmembrane region" description="Helical" evidence="7">
    <location>
        <begin position="163"/>
        <end position="182"/>
    </location>
</feature>
<evidence type="ECO:0000256" key="4">
    <source>
        <dbReference type="ARBA" id="ARBA00022982"/>
    </source>
</evidence>
<evidence type="ECO:0000256" key="3">
    <source>
        <dbReference type="ARBA" id="ARBA00022723"/>
    </source>
</evidence>
<keyword evidence="6" id="KW-0411">Iron-sulfur</keyword>
<reference evidence="9 10" key="1">
    <citation type="submission" date="2017-02" db="EMBL/GenBank/DDBJ databases">
        <authorList>
            <person name="Peterson S.W."/>
        </authorList>
    </citation>
    <scope>NUCLEOTIDE SEQUENCE [LARGE SCALE GENOMIC DNA]</scope>
    <source>
        <strain evidence="9 10">DSM 22335</strain>
    </source>
</reference>
<dbReference type="AlphaFoldDB" id="A0A1T4PC07"/>
<keyword evidence="2" id="KW-0004">4Fe-4S</keyword>
<keyword evidence="3" id="KW-0479">Metal-binding</keyword>
<dbReference type="Pfam" id="PF12801">
    <property type="entry name" value="Fer4_5"/>
    <property type="match status" value="1"/>
</dbReference>
<evidence type="ECO:0000313" key="10">
    <source>
        <dbReference type="Proteomes" id="UP000190888"/>
    </source>
</evidence>
<dbReference type="InterPro" id="IPR017900">
    <property type="entry name" value="4Fe4S_Fe_S_CS"/>
</dbReference>
<keyword evidence="1" id="KW-0813">Transport</keyword>
<dbReference type="PANTHER" id="PTHR30176">
    <property type="entry name" value="FERREDOXIN-TYPE PROTEIN NAPH"/>
    <property type="match status" value="1"/>
</dbReference>
<gene>
    <name evidence="9" type="ORF">SAMN04488132_105250</name>
</gene>
<organism evidence="9 10">
    <name type="scientific">Sediminibacterium ginsengisoli</name>
    <dbReference type="NCBI Taxonomy" id="413434"/>
    <lineage>
        <taxon>Bacteria</taxon>
        <taxon>Pseudomonadati</taxon>
        <taxon>Bacteroidota</taxon>
        <taxon>Chitinophagia</taxon>
        <taxon>Chitinophagales</taxon>
        <taxon>Chitinophagaceae</taxon>
        <taxon>Sediminibacterium</taxon>
    </lineage>
</organism>
<keyword evidence="5" id="KW-0408">Iron</keyword>
<feature type="transmembrane region" description="Helical" evidence="7">
    <location>
        <begin position="198"/>
        <end position="218"/>
    </location>
</feature>
<dbReference type="Pfam" id="PF13746">
    <property type="entry name" value="Fer4_18"/>
    <property type="match status" value="1"/>
</dbReference>
<evidence type="ECO:0000256" key="1">
    <source>
        <dbReference type="ARBA" id="ARBA00022448"/>
    </source>
</evidence>
<dbReference type="GO" id="GO:0046872">
    <property type="term" value="F:metal ion binding"/>
    <property type="evidence" value="ECO:0007669"/>
    <property type="project" value="UniProtKB-KW"/>
</dbReference>
<dbReference type="Gene3D" id="2.60.40.10">
    <property type="entry name" value="Immunoglobulins"/>
    <property type="match status" value="1"/>
</dbReference>
<protein>
    <submittedName>
        <fullName evidence="9">Cytochrome c oxidase accessory protein FixG</fullName>
    </submittedName>
</protein>
<dbReference type="InterPro" id="IPR014116">
    <property type="entry name" value="Cyt_c_oxidase_cbb3_FixG"/>
</dbReference>
<accession>A0A1T4PC07</accession>
<keyword evidence="7" id="KW-0812">Transmembrane</keyword>
<sequence>MQKEAGYSTPGDFRNKITTVDKKGKRSWLYVLKPEGRFYKVRTWVSVIYLLLFFSLPFVKVHGSPFFLFNITEARFVFFGKAFLPQDFILLGTGMLVFLLFVIVFTLAFGRVFCGWACPQTIFMEMVFRKIEYWIEGSATRQRVADKNKWTSRLIARKALKHAIFFILSFIIANTFLSYIIGMDELRRIITEPVSEHLVGFIALLFFTIVFYIVYAFVREIVCTVICPYGRLQGVLTDKNSIAVSYDRVRGEPRSKRRSEENAGDCIDCSLCVHVCPTGIDIRNGVQLECINCTACIDACDSMMKKVGKPTGLVRYASENNIIEGKKIGFTYRMKAYTAVLVVLIGILVTLLVTRSMFDATVLRVPGQVLQEHPDGTVSNLYRIRVVNKSNMPQPYHIRLKQNGASIQYVGKALDSLKPLLESEETFFISMPKSMITARKQKIDIELMSGEELVQTKQVSFIGEY</sequence>
<dbReference type="PANTHER" id="PTHR30176:SF3">
    <property type="entry name" value="FERREDOXIN-TYPE PROTEIN NAPH"/>
    <property type="match status" value="1"/>
</dbReference>
<dbReference type="GO" id="GO:0005886">
    <property type="term" value="C:plasma membrane"/>
    <property type="evidence" value="ECO:0007669"/>
    <property type="project" value="TreeGrafter"/>
</dbReference>
<evidence type="ECO:0000256" key="2">
    <source>
        <dbReference type="ARBA" id="ARBA00022485"/>
    </source>
</evidence>
<dbReference type="InterPro" id="IPR017896">
    <property type="entry name" value="4Fe4S_Fe-S-bd"/>
</dbReference>
<name>A0A1T4PC07_9BACT</name>
<keyword evidence="7" id="KW-1133">Transmembrane helix</keyword>
<evidence type="ECO:0000256" key="5">
    <source>
        <dbReference type="ARBA" id="ARBA00023004"/>
    </source>
</evidence>
<dbReference type="Proteomes" id="UP000190888">
    <property type="component" value="Unassembled WGS sequence"/>
</dbReference>
<dbReference type="Gene3D" id="3.30.70.20">
    <property type="match status" value="1"/>
</dbReference>
<dbReference type="RefSeq" id="WP_078831566.1">
    <property type="nucleotide sequence ID" value="NZ_FUWH01000005.1"/>
</dbReference>
<dbReference type="STRING" id="413434.SAMN04488132_105250"/>
<dbReference type="NCBIfam" id="TIGR02745">
    <property type="entry name" value="ccoG_rdxA_fixG"/>
    <property type="match status" value="1"/>
</dbReference>
<feature type="transmembrane region" description="Helical" evidence="7">
    <location>
        <begin position="336"/>
        <end position="358"/>
    </location>
</feature>
<dbReference type="OrthoDB" id="9811700at2"/>
<keyword evidence="4" id="KW-0249">Electron transport</keyword>
<dbReference type="InterPro" id="IPR051684">
    <property type="entry name" value="Electron_Trans/Redox"/>
</dbReference>
<feature type="transmembrane region" description="Helical" evidence="7">
    <location>
        <begin position="88"/>
        <end position="114"/>
    </location>
</feature>
<feature type="domain" description="4Fe-4S ferredoxin-type" evidence="8">
    <location>
        <begin position="257"/>
        <end position="285"/>
    </location>
</feature>
<keyword evidence="10" id="KW-1185">Reference proteome</keyword>
<dbReference type="InterPro" id="IPR013783">
    <property type="entry name" value="Ig-like_fold"/>
</dbReference>
<dbReference type="InterPro" id="IPR032879">
    <property type="entry name" value="FixG_C"/>
</dbReference>
<dbReference type="Pfam" id="PF11614">
    <property type="entry name" value="FixG_C"/>
    <property type="match status" value="1"/>
</dbReference>
<dbReference type="SUPFAM" id="SSF54862">
    <property type="entry name" value="4Fe-4S ferredoxins"/>
    <property type="match status" value="1"/>
</dbReference>
<proteinExistence type="predicted"/>
<dbReference type="PROSITE" id="PS00198">
    <property type="entry name" value="4FE4S_FER_1"/>
    <property type="match status" value="1"/>
</dbReference>
<feature type="transmembrane region" description="Helical" evidence="7">
    <location>
        <begin position="47"/>
        <end position="68"/>
    </location>
</feature>
<keyword evidence="7" id="KW-0472">Membrane</keyword>
<evidence type="ECO:0000259" key="8">
    <source>
        <dbReference type="PROSITE" id="PS51379"/>
    </source>
</evidence>
<dbReference type="PROSITE" id="PS51379">
    <property type="entry name" value="4FE4S_FER_2"/>
    <property type="match status" value="1"/>
</dbReference>
<evidence type="ECO:0000256" key="6">
    <source>
        <dbReference type="ARBA" id="ARBA00023014"/>
    </source>
</evidence>